<dbReference type="AlphaFoldDB" id="A0A9X3J1L6"/>
<protein>
    <submittedName>
        <fullName evidence="2">Uncharacterized protein</fullName>
    </submittedName>
</protein>
<dbReference type="RefSeq" id="WP_267775115.1">
    <property type="nucleotide sequence ID" value="NZ_JAPNKE010000002.1"/>
</dbReference>
<dbReference type="Proteomes" id="UP001150924">
    <property type="component" value="Unassembled WGS sequence"/>
</dbReference>
<name>A0A9X3J1L6_9BACT</name>
<keyword evidence="3" id="KW-1185">Reference proteome</keyword>
<dbReference type="EMBL" id="JAPNKE010000002">
    <property type="protein sequence ID" value="MCY1011801.1"/>
    <property type="molecule type" value="Genomic_DNA"/>
</dbReference>
<evidence type="ECO:0000313" key="2">
    <source>
        <dbReference type="EMBL" id="MCY1011801.1"/>
    </source>
</evidence>
<reference evidence="2" key="1">
    <citation type="submission" date="2022-11" db="EMBL/GenBank/DDBJ databases">
        <title>Minimal conservation of predation-associated metabolite biosynthetic gene clusters underscores biosynthetic potential of Myxococcota including descriptions for ten novel species: Archangium lansinium sp. nov., Myxococcus landrumus sp. nov., Nannocystis bai.</title>
        <authorList>
            <person name="Ahearne A."/>
            <person name="Stevens C."/>
            <person name="Phillips K."/>
        </authorList>
    </citation>
    <scope>NUCLEOTIDE SEQUENCE</scope>
    <source>
        <strain evidence="2">Na p29</strain>
    </source>
</reference>
<feature type="compositionally biased region" description="Polar residues" evidence="1">
    <location>
        <begin position="53"/>
        <end position="72"/>
    </location>
</feature>
<gene>
    <name evidence="2" type="ORF">OV079_40860</name>
</gene>
<evidence type="ECO:0000256" key="1">
    <source>
        <dbReference type="SAM" id="MobiDB-lite"/>
    </source>
</evidence>
<feature type="compositionally biased region" description="Polar residues" evidence="1">
    <location>
        <begin position="23"/>
        <end position="45"/>
    </location>
</feature>
<feature type="region of interest" description="Disordered" evidence="1">
    <location>
        <begin position="1"/>
        <end position="81"/>
    </location>
</feature>
<accession>A0A9X3J1L6</accession>
<evidence type="ECO:0000313" key="3">
    <source>
        <dbReference type="Proteomes" id="UP001150924"/>
    </source>
</evidence>
<proteinExistence type="predicted"/>
<comment type="caution">
    <text evidence="2">The sequence shown here is derived from an EMBL/GenBank/DDBJ whole genome shotgun (WGS) entry which is preliminary data.</text>
</comment>
<sequence>MTACSSTRKGRPQAALAQAHDWTLSSNTHGGLGQSLSPEQASSGVVQCEENRPGSQMSAAKPQSSPGQSASVMQVAGMHSV</sequence>
<organism evidence="2 3">
    <name type="scientific">Nannocystis pusilla</name>
    <dbReference type="NCBI Taxonomy" id="889268"/>
    <lineage>
        <taxon>Bacteria</taxon>
        <taxon>Pseudomonadati</taxon>
        <taxon>Myxococcota</taxon>
        <taxon>Polyangia</taxon>
        <taxon>Nannocystales</taxon>
        <taxon>Nannocystaceae</taxon>
        <taxon>Nannocystis</taxon>
    </lineage>
</organism>